<dbReference type="Pfam" id="PF14111">
    <property type="entry name" value="DUF4283"/>
    <property type="match status" value="1"/>
</dbReference>
<dbReference type="EMBL" id="JAZDWU010000005">
    <property type="protein sequence ID" value="KAL0001432.1"/>
    <property type="molecule type" value="Genomic_DNA"/>
</dbReference>
<dbReference type="InterPro" id="IPR040256">
    <property type="entry name" value="At4g02000-like"/>
</dbReference>
<organism evidence="3 4">
    <name type="scientific">Lithocarpus litseifolius</name>
    <dbReference type="NCBI Taxonomy" id="425828"/>
    <lineage>
        <taxon>Eukaryota</taxon>
        <taxon>Viridiplantae</taxon>
        <taxon>Streptophyta</taxon>
        <taxon>Embryophyta</taxon>
        <taxon>Tracheophyta</taxon>
        <taxon>Spermatophyta</taxon>
        <taxon>Magnoliopsida</taxon>
        <taxon>eudicotyledons</taxon>
        <taxon>Gunneridae</taxon>
        <taxon>Pentapetalae</taxon>
        <taxon>rosids</taxon>
        <taxon>fabids</taxon>
        <taxon>Fagales</taxon>
        <taxon>Fagaceae</taxon>
        <taxon>Lithocarpus</taxon>
    </lineage>
</organism>
<protein>
    <recommendedName>
        <fullName evidence="5">DUF4283 domain-containing protein</fullName>
    </recommendedName>
</protein>
<feature type="domain" description="Zinc knuckle CX2CX4HX4C" evidence="2">
    <location>
        <begin position="152"/>
        <end position="197"/>
    </location>
</feature>
<dbReference type="PANTHER" id="PTHR31286:SF167">
    <property type="entry name" value="OS09G0268800 PROTEIN"/>
    <property type="match status" value="1"/>
</dbReference>
<accession>A0AAW2CT17</accession>
<dbReference type="Pfam" id="PF14392">
    <property type="entry name" value="zf-CCHC_4"/>
    <property type="match status" value="1"/>
</dbReference>
<reference evidence="3 4" key="1">
    <citation type="submission" date="2024-01" db="EMBL/GenBank/DDBJ databases">
        <title>A telomere-to-telomere, gap-free genome of sweet tea (Lithocarpus litseifolius).</title>
        <authorList>
            <person name="Zhou J."/>
        </authorList>
    </citation>
    <scope>NUCLEOTIDE SEQUENCE [LARGE SCALE GENOMIC DNA]</scope>
    <source>
        <strain evidence="3">Zhou-2022a</strain>
        <tissue evidence="3">Leaf</tissue>
    </source>
</reference>
<name>A0AAW2CT17_9ROSI</name>
<dbReference type="AlphaFoldDB" id="A0AAW2CT17"/>
<keyword evidence="4" id="KW-1185">Reference proteome</keyword>
<sequence length="368" mass="41645">MGVFIGTLIPKPMGVIHWYSDTQPMGVFIGMEDLTRSWQKLSLAKKEGVNVDLTESRKAHGFALATKFFSRRSLNIDAVVRTFSPLWRTKGSFQASDAKQNYMVFTFDQEEDVEKVLMGEPCSFDRHLVVFHKYDGLTPLQEICFDRVSLNILDPIYRGRQVTFGQNSDGWVSFTYERLLNICYWCGRFTHDDKECLVWLKSKGSIAVEDQQFGAWLRAPQFNPARLSYVEVKGFEKEETSRRVTVDKPDSMGVAPGTSSAAKLVGNDLDKETPDISKRDGRTKSLADFVATLQDIDDEIQRFSNSNHSSVMLIKGIEKTDAEIKGVERSTKISDHAIKDTVTQDMFVDGKATKLNSVELLELNFEMG</sequence>
<comment type="caution">
    <text evidence="3">The sequence shown here is derived from an EMBL/GenBank/DDBJ whole genome shotgun (WGS) entry which is preliminary data.</text>
</comment>
<feature type="domain" description="DUF4283" evidence="1">
    <location>
        <begin position="67"/>
        <end position="134"/>
    </location>
</feature>
<dbReference type="PANTHER" id="PTHR31286">
    <property type="entry name" value="GLYCINE-RICH CELL WALL STRUCTURAL PROTEIN 1.8-LIKE"/>
    <property type="match status" value="1"/>
</dbReference>
<dbReference type="InterPro" id="IPR025836">
    <property type="entry name" value="Zn_knuckle_CX2CX4HX4C"/>
</dbReference>
<evidence type="ECO:0008006" key="5">
    <source>
        <dbReference type="Google" id="ProtNLM"/>
    </source>
</evidence>
<evidence type="ECO:0000259" key="1">
    <source>
        <dbReference type="Pfam" id="PF14111"/>
    </source>
</evidence>
<dbReference type="Proteomes" id="UP001459277">
    <property type="component" value="Unassembled WGS sequence"/>
</dbReference>
<dbReference type="InterPro" id="IPR025558">
    <property type="entry name" value="DUF4283"/>
</dbReference>
<evidence type="ECO:0000259" key="2">
    <source>
        <dbReference type="Pfam" id="PF14392"/>
    </source>
</evidence>
<evidence type="ECO:0000313" key="3">
    <source>
        <dbReference type="EMBL" id="KAL0001432.1"/>
    </source>
</evidence>
<evidence type="ECO:0000313" key="4">
    <source>
        <dbReference type="Proteomes" id="UP001459277"/>
    </source>
</evidence>
<proteinExistence type="predicted"/>
<gene>
    <name evidence="3" type="ORF">SO802_015213</name>
</gene>